<dbReference type="EMBL" id="VDMD01000037">
    <property type="protein sequence ID" value="TRM58285.1"/>
    <property type="molecule type" value="Genomic_DNA"/>
</dbReference>
<keyword evidence="2" id="KW-0472">Membrane</keyword>
<feature type="transmembrane region" description="Helical" evidence="2">
    <location>
        <begin position="29"/>
        <end position="47"/>
    </location>
</feature>
<keyword evidence="2" id="KW-1133">Transmembrane helix</keyword>
<feature type="transmembrane region" description="Helical" evidence="2">
    <location>
        <begin position="141"/>
        <end position="162"/>
    </location>
</feature>
<feature type="transmembrane region" description="Helical" evidence="2">
    <location>
        <begin position="174"/>
        <end position="199"/>
    </location>
</feature>
<feature type="transmembrane region" description="Helical" evidence="2">
    <location>
        <begin position="111"/>
        <end position="129"/>
    </location>
</feature>
<organism evidence="3 4">
    <name type="scientific">Schizophyllum amplum</name>
    <dbReference type="NCBI Taxonomy" id="97359"/>
    <lineage>
        <taxon>Eukaryota</taxon>
        <taxon>Fungi</taxon>
        <taxon>Dikarya</taxon>
        <taxon>Basidiomycota</taxon>
        <taxon>Agaricomycotina</taxon>
        <taxon>Agaricomycetes</taxon>
        <taxon>Agaricomycetidae</taxon>
        <taxon>Agaricales</taxon>
        <taxon>Schizophyllaceae</taxon>
        <taxon>Schizophyllum</taxon>
    </lineage>
</organism>
<proteinExistence type="predicted"/>
<dbReference type="OrthoDB" id="3174319at2759"/>
<evidence type="ECO:0000313" key="3">
    <source>
        <dbReference type="EMBL" id="TRM58285.1"/>
    </source>
</evidence>
<feature type="transmembrane region" description="Helical" evidence="2">
    <location>
        <begin position="220"/>
        <end position="241"/>
    </location>
</feature>
<keyword evidence="2" id="KW-0812">Transmembrane</keyword>
<feature type="region of interest" description="Disordered" evidence="1">
    <location>
        <begin position="282"/>
        <end position="364"/>
    </location>
</feature>
<dbReference type="Proteomes" id="UP000320762">
    <property type="component" value="Unassembled WGS sequence"/>
</dbReference>
<feature type="compositionally biased region" description="Polar residues" evidence="1">
    <location>
        <begin position="302"/>
        <end position="328"/>
    </location>
</feature>
<accession>A0A550C0F8</accession>
<feature type="compositionally biased region" description="Basic and acidic residues" evidence="1">
    <location>
        <begin position="340"/>
        <end position="364"/>
    </location>
</feature>
<feature type="transmembrane region" description="Helical" evidence="2">
    <location>
        <begin position="253"/>
        <end position="276"/>
    </location>
</feature>
<comment type="caution">
    <text evidence="3">The sequence shown here is derived from an EMBL/GenBank/DDBJ whole genome shotgun (WGS) entry which is preliminary data.</text>
</comment>
<dbReference type="AlphaFoldDB" id="A0A550C0F8"/>
<sequence length="364" mass="39808">MAGDGPTYGLQTASVESLRADFVATSCEMAVLGFHGALFIMSAYLLIQKGLRASQARRWLLVMTTIMFGFSVGSIVCSTEYCVVSMGSYAYYGDLPVDHDYMLRLNIATNVGLRANLFFSDVIVVWRAWVLYPDKLWPRVALSLALFGSFGGTVVSTVFMFLGRLDVDFKGPEYTSPILTVPLLFTNVVACVLVALKVWDYRKNVKAYLGNGSSASSIERTLLLILESGTVYCLLWLFLLLAGVDVLSERSNILLLSVAVSVAGLYPTTIIILVALEKSHTDTEGETSTGDDLGDFGAYQSKPDSTAYRSSRTDSPWQRASMTESAHQASGREVTLLSRLESHGVSEPVSEEKQRSESSNRGEL</sequence>
<gene>
    <name evidence="3" type="ORF">BD626DRAFT_512077</name>
</gene>
<evidence type="ECO:0000313" key="4">
    <source>
        <dbReference type="Proteomes" id="UP000320762"/>
    </source>
</evidence>
<keyword evidence="4" id="KW-1185">Reference proteome</keyword>
<reference evidence="3 4" key="1">
    <citation type="journal article" date="2019" name="New Phytol.">
        <title>Comparative genomics reveals unique wood-decay strategies and fruiting body development in the Schizophyllaceae.</title>
        <authorList>
            <person name="Almasi E."/>
            <person name="Sahu N."/>
            <person name="Krizsan K."/>
            <person name="Balint B."/>
            <person name="Kovacs G.M."/>
            <person name="Kiss B."/>
            <person name="Cseklye J."/>
            <person name="Drula E."/>
            <person name="Henrissat B."/>
            <person name="Nagy I."/>
            <person name="Chovatia M."/>
            <person name="Adam C."/>
            <person name="LaButti K."/>
            <person name="Lipzen A."/>
            <person name="Riley R."/>
            <person name="Grigoriev I.V."/>
            <person name="Nagy L.G."/>
        </authorList>
    </citation>
    <scope>NUCLEOTIDE SEQUENCE [LARGE SCALE GENOMIC DNA]</scope>
    <source>
        <strain evidence="3 4">NL-1724</strain>
    </source>
</reference>
<name>A0A550C0F8_9AGAR</name>
<evidence type="ECO:0000256" key="2">
    <source>
        <dbReference type="SAM" id="Phobius"/>
    </source>
</evidence>
<protein>
    <submittedName>
        <fullName evidence="3">Uncharacterized protein</fullName>
    </submittedName>
</protein>
<feature type="transmembrane region" description="Helical" evidence="2">
    <location>
        <begin position="59"/>
        <end position="91"/>
    </location>
</feature>
<evidence type="ECO:0000256" key="1">
    <source>
        <dbReference type="SAM" id="MobiDB-lite"/>
    </source>
</evidence>